<dbReference type="AlphaFoldDB" id="A0A317CHC8"/>
<keyword evidence="3" id="KW-1185">Reference proteome</keyword>
<dbReference type="RefSeq" id="WP_109822477.1">
    <property type="nucleotide sequence ID" value="NZ_QGKL01000018.1"/>
</dbReference>
<dbReference type="EMBL" id="QGKL01000018">
    <property type="protein sequence ID" value="PWQ97769.1"/>
    <property type="molecule type" value="Genomic_DNA"/>
</dbReference>
<evidence type="ECO:0000313" key="2">
    <source>
        <dbReference type="EMBL" id="PWQ97769.1"/>
    </source>
</evidence>
<proteinExistence type="predicted"/>
<dbReference type="Pfam" id="PF00903">
    <property type="entry name" value="Glyoxalase"/>
    <property type="match status" value="1"/>
</dbReference>
<dbReference type="InterPro" id="IPR004360">
    <property type="entry name" value="Glyas_Fos-R_dOase_dom"/>
</dbReference>
<comment type="caution">
    <text evidence="2">The sequence shown here is derived from an EMBL/GenBank/DDBJ whole genome shotgun (WGS) entry which is preliminary data.</text>
</comment>
<evidence type="ECO:0000259" key="1">
    <source>
        <dbReference type="PROSITE" id="PS51819"/>
    </source>
</evidence>
<dbReference type="Gene3D" id="3.10.180.10">
    <property type="entry name" value="2,3-Dihydroxybiphenyl 1,2-Dioxygenase, domain 1"/>
    <property type="match status" value="1"/>
</dbReference>
<sequence length="123" mass="13663">MMSPNLLMLYVENAEQSTAFYNHLLGKTPVQASENFSMYVLDSGFAFGLWSKKDVKPAIQTISVGTEIAFAMADNDAVNAKFEELKAQGLEVAQAVEDMDFSRTFVVLDADGHRLRIYSPMQS</sequence>
<dbReference type="SUPFAM" id="SSF54593">
    <property type="entry name" value="Glyoxalase/Bleomycin resistance protein/Dihydroxybiphenyl dioxygenase"/>
    <property type="match status" value="1"/>
</dbReference>
<accession>A0A317CHC8</accession>
<gene>
    <name evidence="2" type="ORF">DKT75_05755</name>
</gene>
<organism evidence="2 3">
    <name type="scientific">Leucothrix arctica</name>
    <dbReference type="NCBI Taxonomy" id="1481894"/>
    <lineage>
        <taxon>Bacteria</taxon>
        <taxon>Pseudomonadati</taxon>
        <taxon>Pseudomonadota</taxon>
        <taxon>Gammaproteobacteria</taxon>
        <taxon>Thiotrichales</taxon>
        <taxon>Thiotrichaceae</taxon>
        <taxon>Leucothrix</taxon>
    </lineage>
</organism>
<dbReference type="PIRSF" id="PIRSF039020">
    <property type="entry name" value="EhpR"/>
    <property type="match status" value="1"/>
</dbReference>
<name>A0A317CHC8_9GAMM</name>
<dbReference type="PROSITE" id="PS51819">
    <property type="entry name" value="VOC"/>
    <property type="match status" value="1"/>
</dbReference>
<reference evidence="2 3" key="1">
    <citation type="submission" date="2018-05" db="EMBL/GenBank/DDBJ databases">
        <title>Leucothrix arctica sp. nov., isolated from Arctic seawater.</title>
        <authorList>
            <person name="Choi A."/>
            <person name="Baek K."/>
        </authorList>
    </citation>
    <scope>NUCLEOTIDE SEQUENCE [LARGE SCALE GENOMIC DNA]</scope>
    <source>
        <strain evidence="2 3">IMCC9719</strain>
    </source>
</reference>
<dbReference type="InterPro" id="IPR037523">
    <property type="entry name" value="VOC_core"/>
</dbReference>
<evidence type="ECO:0000313" key="3">
    <source>
        <dbReference type="Proteomes" id="UP000245506"/>
    </source>
</evidence>
<dbReference type="InterPro" id="IPR026275">
    <property type="entry name" value="Glyoxalase/dOase/EhpR"/>
</dbReference>
<dbReference type="InterPro" id="IPR029068">
    <property type="entry name" value="Glyas_Bleomycin-R_OHBP_Dase"/>
</dbReference>
<dbReference type="OrthoDB" id="9806945at2"/>
<protein>
    <submittedName>
        <fullName evidence="2">Drug:proton antiporter</fullName>
    </submittedName>
</protein>
<dbReference type="Proteomes" id="UP000245506">
    <property type="component" value="Unassembled WGS sequence"/>
</dbReference>
<feature type="domain" description="VOC" evidence="1">
    <location>
        <begin position="3"/>
        <end position="120"/>
    </location>
</feature>